<dbReference type="AlphaFoldDB" id="A0A6M1SRF7"/>
<reference evidence="1 2" key="2">
    <citation type="submission" date="2020-03" db="EMBL/GenBank/DDBJ databases">
        <title>Devosia chinhatensis sp. nov., isolated from a hexachlorocyclohexane (HCH) dump site in India.</title>
        <authorList>
            <person name="Kumar M."/>
            <person name="Lal R."/>
        </authorList>
    </citation>
    <scope>NUCLEOTIDE SEQUENCE [LARGE SCALE GENOMIC DNA]</scope>
    <source>
        <strain evidence="1 2">H239</strain>
    </source>
</reference>
<dbReference type="Pfam" id="PF13376">
    <property type="entry name" value="OmdA"/>
    <property type="match status" value="1"/>
</dbReference>
<name>A0A6M1SRF7_9HYPH</name>
<dbReference type="InterPro" id="IPR015018">
    <property type="entry name" value="DUF1905"/>
</dbReference>
<dbReference type="Proteomes" id="UP000474802">
    <property type="component" value="Unassembled WGS sequence"/>
</dbReference>
<sequence length="147" mass="15678">MKFTTTILLDGNNTGIVVPDAVLAELGGGKRPAVNVTIGKLTYRSTVAQMGGKNLVSLSAARRAESGVAGGDTVEIELTLDSTPREVDVPEDLASILTTEPDAKAFFDSLSFSNKSKHVLSITEAKTAETRKRRVEKAMEMLRAGKK</sequence>
<reference evidence="1 2" key="1">
    <citation type="submission" date="2020-02" db="EMBL/GenBank/DDBJ databases">
        <authorList>
            <person name="Khan S.A."/>
            <person name="Jeon C.O."/>
            <person name="Chun B.H."/>
        </authorList>
    </citation>
    <scope>NUCLEOTIDE SEQUENCE [LARGE SCALE GENOMIC DNA]</scope>
    <source>
        <strain evidence="1 2">H239</strain>
    </source>
</reference>
<keyword evidence="2" id="KW-1185">Reference proteome</keyword>
<dbReference type="Gene3D" id="2.40.30.100">
    <property type="entry name" value="AF2212/PG0164-like"/>
    <property type="match status" value="1"/>
</dbReference>
<dbReference type="InterPro" id="IPR037079">
    <property type="entry name" value="AF2212/PG0164-like_sf"/>
</dbReference>
<dbReference type="EMBL" id="JAALFG010000002">
    <property type="protein sequence ID" value="NGP17785.1"/>
    <property type="molecule type" value="Genomic_DNA"/>
</dbReference>
<accession>A0A6M1SRF7</accession>
<gene>
    <name evidence="1" type="ORF">G5575_09005</name>
</gene>
<proteinExistence type="predicted"/>
<dbReference type="RefSeq" id="WP_164534037.1">
    <property type="nucleotide sequence ID" value="NZ_JAALFG010000002.1"/>
</dbReference>
<dbReference type="SUPFAM" id="SSF141694">
    <property type="entry name" value="AF2212/PG0164-like"/>
    <property type="match status" value="1"/>
</dbReference>
<protein>
    <submittedName>
        <fullName evidence="1">DUF1905 domain-containing protein</fullName>
    </submittedName>
</protein>
<evidence type="ECO:0000313" key="2">
    <source>
        <dbReference type="Proteomes" id="UP000474802"/>
    </source>
</evidence>
<dbReference type="Pfam" id="PF08922">
    <property type="entry name" value="DUF1905"/>
    <property type="match status" value="1"/>
</dbReference>
<organism evidence="1 2">
    <name type="scientific">Devosia aurantiaca</name>
    <dbReference type="NCBI Taxonomy" id="2714858"/>
    <lineage>
        <taxon>Bacteria</taxon>
        <taxon>Pseudomonadati</taxon>
        <taxon>Pseudomonadota</taxon>
        <taxon>Alphaproteobacteria</taxon>
        <taxon>Hyphomicrobiales</taxon>
        <taxon>Devosiaceae</taxon>
        <taxon>Devosia</taxon>
    </lineage>
</organism>
<comment type="caution">
    <text evidence="1">The sequence shown here is derived from an EMBL/GenBank/DDBJ whole genome shotgun (WGS) entry which is preliminary data.</text>
</comment>
<evidence type="ECO:0000313" key="1">
    <source>
        <dbReference type="EMBL" id="NGP17785.1"/>
    </source>
</evidence>